<evidence type="ECO:0000256" key="4">
    <source>
        <dbReference type="ARBA" id="ARBA00023015"/>
    </source>
</evidence>
<dbReference type="InterPro" id="IPR020603">
    <property type="entry name" value="MraZ_dom"/>
</dbReference>
<dbReference type="GO" id="GO:0005737">
    <property type="term" value="C:cytoplasm"/>
    <property type="evidence" value="ECO:0007669"/>
    <property type="project" value="UniProtKB-UniRule"/>
</dbReference>
<comment type="subunit">
    <text evidence="7">Forms oligomers.</text>
</comment>
<dbReference type="InterPro" id="IPR038619">
    <property type="entry name" value="MraZ_sf"/>
</dbReference>
<dbReference type="HAMAP" id="MF_01008">
    <property type="entry name" value="MraZ"/>
    <property type="match status" value="1"/>
</dbReference>
<evidence type="ECO:0000313" key="8">
    <source>
        <dbReference type="EMBL" id="MTU43577.1"/>
    </source>
</evidence>
<sequence>MFQGSPHINLDAKGRLSVPSRYREALAQLCSGQMTFTRHPDGCALLYPRNVWETKRTELMALPYSARVFQRIVMGSAVDVDMDASGRLLVPAELRKACGLSKEIVLVGLGSHFELWDAEKLAESEAKAMTENLSDIAAQFNF</sequence>
<accession>A0A6I3S0Z2</accession>
<dbReference type="GeneID" id="43349665"/>
<dbReference type="PANTHER" id="PTHR34701:SF1">
    <property type="entry name" value="TRANSCRIPTIONAL REGULATOR MRAZ"/>
    <property type="match status" value="1"/>
</dbReference>
<dbReference type="AlphaFoldDB" id="A0A6I3S0Z2"/>
<keyword evidence="2 7" id="KW-0963">Cytoplasm</keyword>
<organism evidence="8 9">
    <name type="scientific">Parasutterella excrementihominis</name>
    <dbReference type="NCBI Taxonomy" id="487175"/>
    <lineage>
        <taxon>Bacteria</taxon>
        <taxon>Pseudomonadati</taxon>
        <taxon>Pseudomonadota</taxon>
        <taxon>Betaproteobacteria</taxon>
        <taxon>Burkholderiales</taxon>
        <taxon>Sutterellaceae</taxon>
        <taxon>Parasutterella</taxon>
    </lineage>
</organism>
<gene>
    <name evidence="7 8" type="primary">mraZ</name>
    <name evidence="8" type="ORF">GMD42_08055</name>
</gene>
<dbReference type="PANTHER" id="PTHR34701">
    <property type="entry name" value="TRANSCRIPTIONAL REGULATOR MRAZ"/>
    <property type="match status" value="1"/>
</dbReference>
<dbReference type="Pfam" id="PF02381">
    <property type="entry name" value="MraZ"/>
    <property type="match status" value="2"/>
</dbReference>
<dbReference type="CDD" id="cd16321">
    <property type="entry name" value="MraZ_C"/>
    <property type="match status" value="1"/>
</dbReference>
<dbReference type="InterPro" id="IPR007159">
    <property type="entry name" value="SpoVT-AbrB_dom"/>
</dbReference>
<dbReference type="NCBIfam" id="TIGR00242">
    <property type="entry name" value="division/cell wall cluster transcriptional repressor MraZ"/>
    <property type="match status" value="1"/>
</dbReference>
<dbReference type="InterPro" id="IPR003444">
    <property type="entry name" value="MraZ"/>
</dbReference>
<dbReference type="EMBL" id="WNCL01000022">
    <property type="protein sequence ID" value="MTU43577.1"/>
    <property type="molecule type" value="Genomic_DNA"/>
</dbReference>
<dbReference type="InterPro" id="IPR035642">
    <property type="entry name" value="MraZ_N"/>
</dbReference>
<keyword evidence="4 7" id="KW-0805">Transcription regulation</keyword>
<keyword evidence="3" id="KW-0677">Repeat</keyword>
<comment type="caution">
    <text evidence="8">The sequence shown here is derived from an EMBL/GenBank/DDBJ whole genome shotgun (WGS) entry which is preliminary data.</text>
</comment>
<dbReference type="PROSITE" id="PS51740">
    <property type="entry name" value="SPOVT_ABRB"/>
    <property type="match status" value="2"/>
</dbReference>
<evidence type="ECO:0000256" key="2">
    <source>
        <dbReference type="ARBA" id="ARBA00022490"/>
    </source>
</evidence>
<name>A0A6I3S0Z2_9BURK</name>
<evidence type="ECO:0000256" key="7">
    <source>
        <dbReference type="HAMAP-Rule" id="MF_01008"/>
    </source>
</evidence>
<dbReference type="GO" id="GO:0000976">
    <property type="term" value="F:transcription cis-regulatory region binding"/>
    <property type="evidence" value="ECO:0007669"/>
    <property type="project" value="TreeGrafter"/>
</dbReference>
<evidence type="ECO:0000256" key="5">
    <source>
        <dbReference type="ARBA" id="ARBA00023125"/>
    </source>
</evidence>
<dbReference type="Proteomes" id="UP000462362">
    <property type="component" value="Unassembled WGS sequence"/>
</dbReference>
<dbReference type="Gene3D" id="3.40.1550.20">
    <property type="entry name" value="Transcriptional regulator MraZ domain"/>
    <property type="match status" value="1"/>
</dbReference>
<evidence type="ECO:0000256" key="1">
    <source>
        <dbReference type="ARBA" id="ARBA00013860"/>
    </source>
</evidence>
<reference evidence="8 9" key="1">
    <citation type="journal article" date="2019" name="Nat. Med.">
        <title>A library of human gut bacterial isolates paired with longitudinal multiomics data enables mechanistic microbiome research.</title>
        <authorList>
            <person name="Poyet M."/>
            <person name="Groussin M."/>
            <person name="Gibbons S.M."/>
            <person name="Avila-Pacheco J."/>
            <person name="Jiang X."/>
            <person name="Kearney S.M."/>
            <person name="Perrotta A.R."/>
            <person name="Berdy B."/>
            <person name="Zhao S."/>
            <person name="Lieberman T.D."/>
            <person name="Swanson P.K."/>
            <person name="Smith M."/>
            <person name="Roesemann S."/>
            <person name="Alexander J.E."/>
            <person name="Rich S.A."/>
            <person name="Livny J."/>
            <person name="Vlamakis H."/>
            <person name="Clish C."/>
            <person name="Bullock K."/>
            <person name="Deik A."/>
            <person name="Scott J."/>
            <person name="Pierce K.A."/>
            <person name="Xavier R.J."/>
            <person name="Alm E.J."/>
        </authorList>
    </citation>
    <scope>NUCLEOTIDE SEQUENCE [LARGE SCALE GENOMIC DNA]</scope>
    <source>
        <strain evidence="8 9">BIOML-A2</strain>
    </source>
</reference>
<dbReference type="GO" id="GO:0009295">
    <property type="term" value="C:nucleoid"/>
    <property type="evidence" value="ECO:0007669"/>
    <property type="project" value="UniProtKB-SubCell"/>
</dbReference>
<evidence type="ECO:0000256" key="3">
    <source>
        <dbReference type="ARBA" id="ARBA00022737"/>
    </source>
</evidence>
<comment type="similarity">
    <text evidence="7">Belongs to the MraZ family.</text>
</comment>
<protein>
    <recommendedName>
        <fullName evidence="1 7">Transcriptional regulator MraZ</fullName>
    </recommendedName>
</protein>
<keyword evidence="6 7" id="KW-0804">Transcription</keyword>
<dbReference type="RefSeq" id="WP_008812197.1">
    <property type="nucleotide sequence ID" value="NZ_CAJUON010000019.1"/>
</dbReference>
<keyword evidence="5 7" id="KW-0238">DNA-binding</keyword>
<dbReference type="InterPro" id="IPR035644">
    <property type="entry name" value="MraZ_C"/>
</dbReference>
<dbReference type="InterPro" id="IPR037914">
    <property type="entry name" value="SpoVT-AbrB_sf"/>
</dbReference>
<dbReference type="GO" id="GO:0003700">
    <property type="term" value="F:DNA-binding transcription factor activity"/>
    <property type="evidence" value="ECO:0007669"/>
    <property type="project" value="UniProtKB-UniRule"/>
</dbReference>
<evidence type="ECO:0000256" key="6">
    <source>
        <dbReference type="ARBA" id="ARBA00023163"/>
    </source>
</evidence>
<dbReference type="GO" id="GO:2000143">
    <property type="term" value="P:negative regulation of DNA-templated transcription initiation"/>
    <property type="evidence" value="ECO:0007669"/>
    <property type="project" value="TreeGrafter"/>
</dbReference>
<dbReference type="CDD" id="cd16320">
    <property type="entry name" value="MraZ_N"/>
    <property type="match status" value="1"/>
</dbReference>
<proteinExistence type="inferred from homology"/>
<dbReference type="SUPFAM" id="SSF89447">
    <property type="entry name" value="AbrB/MazE/MraZ-like"/>
    <property type="match status" value="1"/>
</dbReference>
<comment type="subcellular location">
    <subcellularLocation>
        <location evidence="7">Cytoplasm</location>
        <location evidence="7">Nucleoid</location>
    </subcellularLocation>
</comment>
<evidence type="ECO:0000313" key="9">
    <source>
        <dbReference type="Proteomes" id="UP000462362"/>
    </source>
</evidence>